<evidence type="ECO:0000256" key="1">
    <source>
        <dbReference type="SAM" id="Phobius"/>
    </source>
</evidence>
<gene>
    <name evidence="2" type="ORF">H4683_001475</name>
</gene>
<feature type="transmembrane region" description="Helical" evidence="1">
    <location>
        <begin position="49"/>
        <end position="67"/>
    </location>
</feature>
<keyword evidence="1" id="KW-0472">Membrane</keyword>
<proteinExistence type="predicted"/>
<keyword evidence="1" id="KW-0812">Transmembrane</keyword>
<dbReference type="RefSeq" id="WP_225941957.1">
    <property type="nucleotide sequence ID" value="NZ_JADBEL010000006.1"/>
</dbReference>
<evidence type="ECO:0000313" key="3">
    <source>
        <dbReference type="Proteomes" id="UP000658225"/>
    </source>
</evidence>
<evidence type="ECO:0000313" key="2">
    <source>
        <dbReference type="EMBL" id="MBE1554399.1"/>
    </source>
</evidence>
<sequence>MQSLNLGLMSNFIFVCLIIVSAVFYFYFKTRQFRTSHMFPIRKKMYASMAGYSLGGLLLFFGINQLILFSGLATYVIATIFIVFGAYVLIYNYRTYQHYKRFVAEETELNKN</sequence>
<accession>A0A927R5Y3</accession>
<protein>
    <submittedName>
        <fullName evidence="2">Ca2+/Na+ antiporter</fullName>
    </submittedName>
</protein>
<dbReference type="InterPro" id="IPR025618">
    <property type="entry name" value="YtpI"/>
</dbReference>
<dbReference type="AlphaFoldDB" id="A0A927R5Y3"/>
<comment type="caution">
    <text evidence="2">The sequence shown here is derived from an EMBL/GenBank/DDBJ whole genome shotgun (WGS) entry which is preliminary data.</text>
</comment>
<dbReference type="EMBL" id="JADBEL010000006">
    <property type="protein sequence ID" value="MBE1554399.1"/>
    <property type="molecule type" value="Genomic_DNA"/>
</dbReference>
<keyword evidence="1" id="KW-1133">Transmembrane helix</keyword>
<dbReference type="Pfam" id="PF14007">
    <property type="entry name" value="YtpI"/>
    <property type="match status" value="1"/>
</dbReference>
<dbReference type="Proteomes" id="UP000658225">
    <property type="component" value="Unassembled WGS sequence"/>
</dbReference>
<name>A0A927R5Y3_9BACL</name>
<organism evidence="2 3">
    <name type="scientific">Sporosarcina limicola</name>
    <dbReference type="NCBI Taxonomy" id="34101"/>
    <lineage>
        <taxon>Bacteria</taxon>
        <taxon>Bacillati</taxon>
        <taxon>Bacillota</taxon>
        <taxon>Bacilli</taxon>
        <taxon>Bacillales</taxon>
        <taxon>Caryophanaceae</taxon>
        <taxon>Sporosarcina</taxon>
    </lineage>
</organism>
<feature type="transmembrane region" description="Helical" evidence="1">
    <location>
        <begin position="6"/>
        <end position="28"/>
    </location>
</feature>
<feature type="transmembrane region" description="Helical" evidence="1">
    <location>
        <begin position="73"/>
        <end position="93"/>
    </location>
</feature>
<reference evidence="2" key="1">
    <citation type="submission" date="2020-10" db="EMBL/GenBank/DDBJ databases">
        <title>Genomic Encyclopedia of Type Strains, Phase IV (KMG-IV): sequencing the most valuable type-strain genomes for metagenomic binning, comparative biology and taxonomic classification.</title>
        <authorList>
            <person name="Goeker M."/>
        </authorList>
    </citation>
    <scope>NUCLEOTIDE SEQUENCE</scope>
    <source>
        <strain evidence="2">DSM 13886</strain>
    </source>
</reference>
<keyword evidence="3" id="KW-1185">Reference proteome</keyword>